<proteinExistence type="predicted"/>
<organism evidence="1 2">
    <name type="scientific">Rhizobium phage RL2RES</name>
    <dbReference type="NCBI Taxonomy" id="103371"/>
    <lineage>
        <taxon>Viruses</taxon>
        <taxon>Duplodnaviria</taxon>
        <taxon>Heunggongvirae</taxon>
        <taxon>Uroviricota</taxon>
        <taxon>Caudoviricetes</taxon>
        <taxon>Pootjesviridae</taxon>
        <taxon>Innesvirus</taxon>
        <taxon>Innesvirus RL2RES</taxon>
    </lineage>
</organism>
<evidence type="ECO:0000313" key="2">
    <source>
        <dbReference type="Proteomes" id="UP000433502"/>
    </source>
</evidence>
<keyword evidence="2" id="KW-1185">Reference proteome</keyword>
<name>A0A6B9J243_9CAUD</name>
<dbReference type="Proteomes" id="UP000433502">
    <property type="component" value="Segment"/>
</dbReference>
<evidence type="ECO:0000313" key="1">
    <source>
        <dbReference type="EMBL" id="QGZ14320.1"/>
    </source>
</evidence>
<sequence>MLIDMREHHLVHKLYTRNCVQGQISYQRLAEMLRDTGELGSNEELVGLEIQPHQIVYHVKQKELQCKKPQPV</sequence>
<gene>
    <name evidence="1" type="ORF">RL2RES_167</name>
</gene>
<accession>A0A6B9J243</accession>
<reference evidence="1 2" key="1">
    <citation type="submission" date="2019-10" db="EMBL/GenBank/DDBJ databases">
        <title>Complete genome sequence of bacteriophage vB_RLeM_RL2RES.</title>
        <authorList>
            <person name="Gunathilake D."/>
            <person name="Bhat S."/>
            <person name="Yost C.K."/>
            <person name="Hynes M.F."/>
        </authorList>
    </citation>
    <scope>NUCLEOTIDE SEQUENCE [LARGE SCALE GENOMIC DNA]</scope>
</reference>
<protein>
    <submittedName>
        <fullName evidence="1">Uncharacterized protein</fullName>
    </submittedName>
</protein>
<dbReference type="EMBL" id="MN549361">
    <property type="protein sequence ID" value="QGZ14320.1"/>
    <property type="molecule type" value="Genomic_DNA"/>
</dbReference>